<dbReference type="Pfam" id="PF08592">
    <property type="entry name" value="Anthrone_oxy"/>
    <property type="match status" value="1"/>
</dbReference>
<evidence type="ECO:0000256" key="3">
    <source>
        <dbReference type="ARBA" id="ARBA00022989"/>
    </source>
</evidence>
<keyword evidence="10" id="KW-1185">Reference proteome</keyword>
<feature type="transmembrane region" description="Helical" evidence="8">
    <location>
        <begin position="87"/>
        <end position="109"/>
    </location>
</feature>
<keyword evidence="4" id="KW-0560">Oxidoreductase</keyword>
<keyword evidence="3 8" id="KW-1133">Transmembrane helix</keyword>
<protein>
    <submittedName>
        <fullName evidence="9">Anthrone oxygenase</fullName>
    </submittedName>
</protein>
<dbReference type="GO" id="GO:0016020">
    <property type="term" value="C:membrane"/>
    <property type="evidence" value="ECO:0007669"/>
    <property type="project" value="UniProtKB-SubCell"/>
</dbReference>
<accession>A0A9Q8PJF2</accession>
<comment type="subcellular location">
    <subcellularLocation>
        <location evidence="1">Membrane</location>
        <topology evidence="1">Multi-pass membrane protein</topology>
    </subcellularLocation>
</comment>
<comment type="similarity">
    <text evidence="7">Belongs to the anthrone oxygenase family.</text>
</comment>
<evidence type="ECO:0000313" key="10">
    <source>
        <dbReference type="Proteomes" id="UP000756132"/>
    </source>
</evidence>
<evidence type="ECO:0000313" key="9">
    <source>
        <dbReference type="EMBL" id="UJO23479.1"/>
    </source>
</evidence>
<proteinExistence type="inferred from homology"/>
<evidence type="ECO:0000256" key="5">
    <source>
        <dbReference type="ARBA" id="ARBA00023033"/>
    </source>
</evidence>
<keyword evidence="2 8" id="KW-0812">Transmembrane</keyword>
<sequence length="178" mass="19707">MAEPRSFSITVQVMAIIGGAALAGTMMSLSLVTIPLFLDTNTQVSHMLRQWHRLYSYGHVVMPGLSVGICGLYLYKAMQKRQSQQCRALYTIAGLVTIAMIPFTLTVMWDTNQTLSSLAADDIQKSGTIDPLFGQVQELVASWGRMHFVRSCFPLAGAALGFTGVWEDFTNWPFSFRS</sequence>
<evidence type="ECO:0000256" key="4">
    <source>
        <dbReference type="ARBA" id="ARBA00023002"/>
    </source>
</evidence>
<evidence type="ECO:0000256" key="7">
    <source>
        <dbReference type="ARBA" id="ARBA00034313"/>
    </source>
</evidence>
<dbReference type="GeneID" id="71992786"/>
<dbReference type="GO" id="GO:0004497">
    <property type="term" value="F:monooxygenase activity"/>
    <property type="evidence" value="ECO:0007669"/>
    <property type="project" value="UniProtKB-KW"/>
</dbReference>
<name>A0A9Q8PJF2_PASFU</name>
<gene>
    <name evidence="9" type="ORF">CLAFUR5_12908</name>
</gene>
<dbReference type="EMBL" id="CP090173">
    <property type="protein sequence ID" value="UJO23479.1"/>
    <property type="molecule type" value="Genomic_DNA"/>
</dbReference>
<dbReference type="InterPro" id="IPR013901">
    <property type="entry name" value="Anthrone_oxy"/>
</dbReference>
<feature type="transmembrane region" description="Helical" evidence="8">
    <location>
        <begin position="54"/>
        <end position="75"/>
    </location>
</feature>
<dbReference type="AlphaFoldDB" id="A0A9Q8PJF2"/>
<keyword evidence="6 8" id="KW-0472">Membrane</keyword>
<dbReference type="RefSeq" id="XP_047767845.1">
    <property type="nucleotide sequence ID" value="XM_047912056.1"/>
</dbReference>
<dbReference type="Proteomes" id="UP000756132">
    <property type="component" value="Chromosome 11"/>
</dbReference>
<keyword evidence="5" id="KW-0503">Monooxygenase</keyword>
<feature type="transmembrane region" description="Helical" evidence="8">
    <location>
        <begin position="12"/>
        <end position="34"/>
    </location>
</feature>
<evidence type="ECO:0000256" key="6">
    <source>
        <dbReference type="ARBA" id="ARBA00023136"/>
    </source>
</evidence>
<dbReference type="OrthoDB" id="5954308at2759"/>
<evidence type="ECO:0000256" key="1">
    <source>
        <dbReference type="ARBA" id="ARBA00004141"/>
    </source>
</evidence>
<evidence type="ECO:0000256" key="2">
    <source>
        <dbReference type="ARBA" id="ARBA00022692"/>
    </source>
</evidence>
<dbReference type="PANTHER" id="PTHR35042">
    <property type="entry name" value="ANTHRONE OXYGENASE ENCC"/>
    <property type="match status" value="1"/>
</dbReference>
<dbReference type="KEGG" id="ffu:CLAFUR5_12908"/>
<organism evidence="9 10">
    <name type="scientific">Passalora fulva</name>
    <name type="common">Tomato leaf mold</name>
    <name type="synonym">Cladosporium fulvum</name>
    <dbReference type="NCBI Taxonomy" id="5499"/>
    <lineage>
        <taxon>Eukaryota</taxon>
        <taxon>Fungi</taxon>
        <taxon>Dikarya</taxon>
        <taxon>Ascomycota</taxon>
        <taxon>Pezizomycotina</taxon>
        <taxon>Dothideomycetes</taxon>
        <taxon>Dothideomycetidae</taxon>
        <taxon>Mycosphaerellales</taxon>
        <taxon>Mycosphaerellaceae</taxon>
        <taxon>Fulvia</taxon>
    </lineage>
</organism>
<reference evidence="9" key="1">
    <citation type="submission" date="2021-12" db="EMBL/GenBank/DDBJ databases">
        <authorList>
            <person name="Zaccaron A."/>
            <person name="Stergiopoulos I."/>
        </authorList>
    </citation>
    <scope>NUCLEOTIDE SEQUENCE</scope>
    <source>
        <strain evidence="9">Race5_Kim</strain>
    </source>
</reference>
<dbReference type="PANTHER" id="PTHR35042:SF3">
    <property type="entry name" value="ANTHRONE OXYGENASE-RELATED"/>
    <property type="match status" value="1"/>
</dbReference>
<evidence type="ECO:0000256" key="8">
    <source>
        <dbReference type="SAM" id="Phobius"/>
    </source>
</evidence>
<reference evidence="9" key="2">
    <citation type="journal article" date="2022" name="Microb. Genom.">
        <title>A chromosome-scale genome assembly of the tomato pathogen Cladosporium fulvum reveals a compartmentalized genome architecture and the presence of a dispensable chromosome.</title>
        <authorList>
            <person name="Zaccaron A.Z."/>
            <person name="Chen L.H."/>
            <person name="Samaras A."/>
            <person name="Stergiopoulos I."/>
        </authorList>
    </citation>
    <scope>NUCLEOTIDE SEQUENCE</scope>
    <source>
        <strain evidence="9">Race5_Kim</strain>
    </source>
</reference>